<organism evidence="5 6">
    <name type="scientific">Solibaculum mannosilyticum</name>
    <dbReference type="NCBI Taxonomy" id="2780922"/>
    <lineage>
        <taxon>Bacteria</taxon>
        <taxon>Bacillati</taxon>
        <taxon>Bacillota</taxon>
        <taxon>Clostridia</taxon>
        <taxon>Eubacteriales</taxon>
        <taxon>Oscillospiraceae</taxon>
        <taxon>Solibaculum</taxon>
    </lineage>
</organism>
<dbReference type="SMART" id="SM00606">
    <property type="entry name" value="CBD_IV"/>
    <property type="match status" value="1"/>
</dbReference>
<evidence type="ECO:0000313" key="5">
    <source>
        <dbReference type="EMBL" id="BCI61388.1"/>
    </source>
</evidence>
<dbReference type="GO" id="GO:0016798">
    <property type="term" value="F:hydrolase activity, acting on glycosyl bonds"/>
    <property type="evidence" value="ECO:0007669"/>
    <property type="project" value="UniProtKB-KW"/>
</dbReference>
<dbReference type="Gene3D" id="2.60.120.260">
    <property type="entry name" value="Galactose-binding domain-like"/>
    <property type="match status" value="3"/>
</dbReference>
<dbReference type="InterPro" id="IPR050883">
    <property type="entry name" value="PNGase"/>
</dbReference>
<dbReference type="InterPro" id="IPR008979">
    <property type="entry name" value="Galactose-bd-like_sf"/>
</dbReference>
<dbReference type="RefSeq" id="WP_215533174.1">
    <property type="nucleotide sequence ID" value="NZ_AP023321.1"/>
</dbReference>
<dbReference type="SUPFAM" id="SSF48208">
    <property type="entry name" value="Six-hairpin glycosidases"/>
    <property type="match status" value="1"/>
</dbReference>
<keyword evidence="1 3" id="KW-0732">Signal</keyword>
<keyword evidence="2" id="KW-0378">Hydrolase</keyword>
<dbReference type="GO" id="GO:0030246">
    <property type="term" value="F:carbohydrate binding"/>
    <property type="evidence" value="ECO:0007669"/>
    <property type="project" value="InterPro"/>
</dbReference>
<dbReference type="Gene3D" id="3.30.2080.10">
    <property type="entry name" value="GH92 mannosidase domain"/>
    <property type="match status" value="1"/>
</dbReference>
<dbReference type="Gene3D" id="1.20.1050.60">
    <property type="entry name" value="alpha-1,2-mannosidase"/>
    <property type="match status" value="1"/>
</dbReference>
<dbReference type="Pfam" id="PF07971">
    <property type="entry name" value="Glyco_hydro_92"/>
    <property type="match status" value="1"/>
</dbReference>
<dbReference type="InterPro" id="IPR000421">
    <property type="entry name" value="FA58C"/>
</dbReference>
<dbReference type="Gene3D" id="1.20.1270.90">
    <property type="entry name" value="AF1782-like"/>
    <property type="match status" value="2"/>
</dbReference>
<dbReference type="Gene3D" id="1.20.1610.10">
    <property type="entry name" value="alpha-1,2-mannosidases domains"/>
    <property type="match status" value="1"/>
</dbReference>
<keyword evidence="2" id="KW-0326">Glycosidase</keyword>
<dbReference type="CDD" id="cd04084">
    <property type="entry name" value="CBM6_xylanase-like"/>
    <property type="match status" value="1"/>
</dbReference>
<dbReference type="Pfam" id="PF03422">
    <property type="entry name" value="CBM_6"/>
    <property type="match status" value="1"/>
</dbReference>
<dbReference type="InterPro" id="IPR012939">
    <property type="entry name" value="Glyco_hydro_92"/>
</dbReference>
<reference evidence="6" key="1">
    <citation type="submission" date="2020-07" db="EMBL/GenBank/DDBJ databases">
        <title>Complete genome sequencing of Clostridia bacterium strain 12CBH8.</title>
        <authorList>
            <person name="Sakamoto M."/>
            <person name="Murakami T."/>
            <person name="Mori H."/>
        </authorList>
    </citation>
    <scope>NUCLEOTIDE SEQUENCE [LARGE SCALE GENOMIC DNA]</scope>
    <source>
        <strain evidence="6">12CBH8</strain>
    </source>
</reference>
<dbReference type="SUPFAM" id="SSF49785">
    <property type="entry name" value="Galactose-binding domain-like"/>
    <property type="match status" value="3"/>
</dbReference>
<dbReference type="Pfam" id="PF00754">
    <property type="entry name" value="F5_F8_type_C"/>
    <property type="match status" value="1"/>
</dbReference>
<evidence type="ECO:0000256" key="2">
    <source>
        <dbReference type="ARBA" id="ARBA00023295"/>
    </source>
</evidence>
<dbReference type="Proteomes" id="UP000593890">
    <property type="component" value="Chromosome"/>
</dbReference>
<dbReference type="InterPro" id="IPR005887">
    <property type="entry name" value="GH92_a_mannosidase_put"/>
</dbReference>
<dbReference type="InterPro" id="IPR005084">
    <property type="entry name" value="CBM6"/>
</dbReference>
<dbReference type="PANTHER" id="PTHR12143">
    <property type="entry name" value="PEPTIDE N-GLYCANASE PNGASE -RELATED"/>
    <property type="match status" value="1"/>
</dbReference>
<feature type="chain" id="PRO_5039136058" description="CBM6 domain-containing protein" evidence="3">
    <location>
        <begin position="24"/>
        <end position="1816"/>
    </location>
</feature>
<evidence type="ECO:0000256" key="3">
    <source>
        <dbReference type="SAM" id="SignalP"/>
    </source>
</evidence>
<dbReference type="KEGG" id="sman:C12CBH8_20270"/>
<dbReference type="NCBIfam" id="TIGR01180">
    <property type="entry name" value="aman2_put"/>
    <property type="match status" value="1"/>
</dbReference>
<keyword evidence="6" id="KW-1185">Reference proteome</keyword>
<feature type="signal peptide" evidence="3">
    <location>
        <begin position="1"/>
        <end position="23"/>
    </location>
</feature>
<evidence type="ECO:0000259" key="4">
    <source>
        <dbReference type="PROSITE" id="PS51175"/>
    </source>
</evidence>
<evidence type="ECO:0000313" key="6">
    <source>
        <dbReference type="Proteomes" id="UP000593890"/>
    </source>
</evidence>
<dbReference type="FunFam" id="3.30.2080.10:FF:000001">
    <property type="entry name" value="Alpha-1,2-mannosidase subfamily"/>
    <property type="match status" value="1"/>
</dbReference>
<feature type="domain" description="CBM6" evidence="4">
    <location>
        <begin position="1399"/>
        <end position="1533"/>
    </location>
</feature>
<dbReference type="InterPro" id="IPR008928">
    <property type="entry name" value="6-hairpin_glycosidase_sf"/>
</dbReference>
<protein>
    <recommendedName>
        <fullName evidence="4">CBM6 domain-containing protein</fullName>
    </recommendedName>
</protein>
<dbReference type="GO" id="GO:0005829">
    <property type="term" value="C:cytosol"/>
    <property type="evidence" value="ECO:0007669"/>
    <property type="project" value="TreeGrafter"/>
</dbReference>
<proteinExistence type="predicted"/>
<dbReference type="InterPro" id="IPR041371">
    <property type="entry name" value="GH92_N"/>
</dbReference>
<dbReference type="EMBL" id="AP023321">
    <property type="protein sequence ID" value="BCI61388.1"/>
    <property type="molecule type" value="Genomic_DNA"/>
</dbReference>
<dbReference type="InterPro" id="IPR006584">
    <property type="entry name" value="Cellulose-bd_IV"/>
</dbReference>
<accession>A0A7I8D3J2</accession>
<dbReference type="GO" id="GO:0006516">
    <property type="term" value="P:glycoprotein catabolic process"/>
    <property type="evidence" value="ECO:0007669"/>
    <property type="project" value="TreeGrafter"/>
</dbReference>
<dbReference type="InterPro" id="IPR014718">
    <property type="entry name" value="GH-type_carb-bd"/>
</dbReference>
<dbReference type="GO" id="GO:0000224">
    <property type="term" value="F:peptide-N4-(N-acetyl-beta-glucosaminyl)asparagine amidase activity"/>
    <property type="evidence" value="ECO:0007669"/>
    <property type="project" value="TreeGrafter"/>
</dbReference>
<evidence type="ECO:0000256" key="1">
    <source>
        <dbReference type="ARBA" id="ARBA00022729"/>
    </source>
</evidence>
<name>A0A7I8D3J2_9FIRM</name>
<dbReference type="PROSITE" id="PS51175">
    <property type="entry name" value="CBM6"/>
    <property type="match status" value="1"/>
</dbReference>
<gene>
    <name evidence="5" type="ORF">C12CBH8_20270</name>
</gene>
<dbReference type="Pfam" id="PF17678">
    <property type="entry name" value="Glyco_hydro_92N"/>
    <property type="match status" value="1"/>
</dbReference>
<dbReference type="Gene3D" id="2.70.98.10">
    <property type="match status" value="1"/>
</dbReference>
<dbReference type="GO" id="GO:0005975">
    <property type="term" value="P:carbohydrate metabolic process"/>
    <property type="evidence" value="ECO:0007669"/>
    <property type="project" value="InterPro"/>
</dbReference>
<dbReference type="PANTHER" id="PTHR12143:SF43">
    <property type="entry name" value="PUTATIVE-RELATED"/>
    <property type="match status" value="1"/>
</dbReference>
<sequence>MKLKRILAVVLSTTMALSTAAVALPAAAREPGVGGTFSSSFEENDASPLENTVEYSAEGEAMTENVSKKGAGEGLVGRQKAKSVTAPAAYNDHEIADNLLDDNAGSKYLTTSNRPFNIDFEMKEPTTIRVYSITSANDAPERDPKSWTLYGSTNGSDWVQLDKQENVTFADRYTRNTYEIENETAYTYYRVTVEANGSGNMTQIGDITFGTNDPDDDVAASLGMGAEVLGGPGSTWNSTTGKGFTGSKTYTVSGTHEGSGRAYSHNVVYDDLDIPVSANTQLSYKVFPQFDGDYDYEYTSTYVAVDVQFEDGTYLSDLAAVDQYGNKMDAQSQGDSKFLLMRQWNHVYSNIGEVAAGKTIKKILINYDKASNATTTTNEEGEEVPANATFEALFDDIEIEDVAPVEHERKSDYVSILRGTQSSGSFSRGLNGALVTVPHAFNFWAPTTNSGQASMYTYQPGNTFKHISVSHVASHWIGDRGNYTFMVNTSIDASSSNSVGVDERASSFSHDNEEAKAHYYKVSFDEGSAASGATMELAPTNHAAMMRFTFDEDVANRNVILDCVTRDAELTFSEDGKTFTAAVKENSNGMGTMYVYGEFSVAPELDKITNAKSGQGVVSFADGTNEVTLKVATSFISADQAKHNMDLEIAKEDTFDDIKEMAQSQWDDKLDIIDVEGATENQLTTLYSNMYRLFAYPNLLSENVGTNEEPDYQYRSPYNDKGVVDGTFYYNNGFWDTYRTTWAAYALLTPSMNTELLNGLVQHYNDEGWLPRWIAPAGVNSMVGTSSDVIFGDALLRGQEFDYETAYDSALRNGSAVSSKSQNGRQNINQSIFYGYTGANNGEGMSWGLEGFINDAGIANMAKAMMDKIEDKDSEEYQKLNDEYIYFTNRATNYVNYFKYNDNGDGDGWFKGKNYNGTWQTSDDSFDPKSWGGQYTETNAWNMAFHVVQDGQGLANLYGGREGLAEKLDEFFNEDTTYIPGGYGGEIHEMREARQVRMGQYGHSNQPSHHIPYMYNYAGQPYKTQEKVREIMDRLYSGYTIGQGYCGDEDNGEMSAWYILSSLGLYPVNMGSGEFAIGSPLFEKATVHLENGKDLVINAENNSRENVYVQSLKVEGEDYNKTYFDQVDLVNGDKDGDGEITLDFVMGNTPSDWGTAEDSVPPSITTGDEVAEPMKDLTSETAAVAEIANQLTGVTPGIYVEGLAEGAKAANLLDNNSNNATAFAGNTGSVTYFFGDGNGKFIDMYTITCKATDAAPTSWTVYGSNDGKEWTEIDSRSNQTFQWENYTRPFAVDEEKSAKYTYIKIDFTGANAMNLGEIELMGVESKSMDKESLESLIAQVKAMDGSQYATATYEALMDAVKAGEEVLNNPESVQDDYVSAIKAIQTAISNLKEIRDAYAKIEAESFDNASSGIKGETTEGTNIGTVGNIGGTAPGAYVAYKYVDFGNIGAEKVSVNYAGVIADCPNAHMEVRLDSVDGELIADIQTPPSAGAWKNYMIATADLTRKVTGQHDVYVIMQSTGKHVANVDYFQFTEAEDPDAPTEESIAALEAAVKAAEALKAEDYTEDSFAALTEALKNAKAVQNNPEATNTMYVEATESINTAIENLVEAEPEPTGDIISAKLDRDPASYGVNEEITMTVVTKDTVTDVSMKNENDKWIGRTWLKSVNNGDGTKTWTIKFSVGTAGEDRILNLYSRTMGSAYEDSGVTVSMTIKNPEYNGMVLGVENAASAKVNEVFDVTITTTEDVENIRILNERGNAITLLSKEVTVGDGVKTWNVTLSVGSTGNNRIFSVVSVDPYTNKSVDNGMTMQISITK</sequence>